<feature type="region of interest" description="Disordered" evidence="1">
    <location>
        <begin position="196"/>
        <end position="224"/>
    </location>
</feature>
<keyword evidence="3" id="KW-1185">Reference proteome</keyword>
<feature type="region of interest" description="Disordered" evidence="1">
    <location>
        <begin position="391"/>
        <end position="423"/>
    </location>
</feature>
<dbReference type="EMBL" id="LVLJ01002910">
    <property type="protein sequence ID" value="OAE23230.1"/>
    <property type="molecule type" value="Genomic_DNA"/>
</dbReference>
<feature type="compositionally biased region" description="Basic and acidic residues" evidence="1">
    <location>
        <begin position="95"/>
        <end position="105"/>
    </location>
</feature>
<feature type="compositionally biased region" description="Low complexity" evidence="1">
    <location>
        <begin position="253"/>
        <end position="271"/>
    </location>
</feature>
<evidence type="ECO:0000256" key="1">
    <source>
        <dbReference type="SAM" id="MobiDB-lite"/>
    </source>
</evidence>
<evidence type="ECO:0000313" key="3">
    <source>
        <dbReference type="Proteomes" id="UP000077202"/>
    </source>
</evidence>
<feature type="region of interest" description="Disordered" evidence="1">
    <location>
        <begin position="253"/>
        <end position="307"/>
    </location>
</feature>
<protein>
    <submittedName>
        <fullName evidence="2">Uncharacterized protein</fullName>
    </submittedName>
</protein>
<reference evidence="2" key="1">
    <citation type="submission" date="2016-03" db="EMBL/GenBank/DDBJ databases">
        <title>Mechanisms controlling the formation of the plant cell surface in tip-growing cells are functionally conserved among land plants.</title>
        <authorList>
            <person name="Honkanen S."/>
            <person name="Jones V.A."/>
            <person name="Morieri G."/>
            <person name="Champion C."/>
            <person name="Hetherington A.J."/>
            <person name="Kelly S."/>
            <person name="Saint-Marcoux D."/>
            <person name="Proust H."/>
            <person name="Prescott H."/>
            <person name="Dolan L."/>
        </authorList>
    </citation>
    <scope>NUCLEOTIDE SEQUENCE [LARGE SCALE GENOMIC DNA]</scope>
    <source>
        <tissue evidence="2">Whole gametophyte</tissue>
    </source>
</reference>
<accession>A0A176VQP5</accession>
<organism evidence="2 3">
    <name type="scientific">Marchantia polymorpha subsp. ruderalis</name>
    <dbReference type="NCBI Taxonomy" id="1480154"/>
    <lineage>
        <taxon>Eukaryota</taxon>
        <taxon>Viridiplantae</taxon>
        <taxon>Streptophyta</taxon>
        <taxon>Embryophyta</taxon>
        <taxon>Marchantiophyta</taxon>
        <taxon>Marchantiopsida</taxon>
        <taxon>Marchantiidae</taxon>
        <taxon>Marchantiales</taxon>
        <taxon>Marchantiaceae</taxon>
        <taxon>Marchantia</taxon>
    </lineage>
</organism>
<proteinExistence type="predicted"/>
<gene>
    <name evidence="2" type="ORF">AXG93_4456s1020</name>
</gene>
<evidence type="ECO:0000313" key="2">
    <source>
        <dbReference type="EMBL" id="OAE23230.1"/>
    </source>
</evidence>
<feature type="compositionally biased region" description="Acidic residues" evidence="1">
    <location>
        <begin position="391"/>
        <end position="409"/>
    </location>
</feature>
<dbReference type="Proteomes" id="UP000077202">
    <property type="component" value="Unassembled WGS sequence"/>
</dbReference>
<dbReference type="AlphaFoldDB" id="A0A176VQP5"/>
<feature type="region of interest" description="Disordered" evidence="1">
    <location>
        <begin position="85"/>
        <end position="140"/>
    </location>
</feature>
<name>A0A176VQP5_MARPO</name>
<sequence>MDRLFLSHPNEDADVDALLSQLNDEHLMTLKINSHTSTQSIGYPTACTGNGVWSHTGSDDADGAIDSQLSSRLAKLKAGHRLSSSSAAVAASKSKGKDTEAKKENGGLSFRRSSSKREDGVIAAGASDKRRLSRSQSQNSEFLSCRSGVDNLHDSEDIDANLVARFRALKGASSPKSSDASLVQFSGNLSSQGGSSDYYNSSSFGSSSPSATLLGRSSSRSSPRVMSTSVASSCYCSTPSPFKLLKQLSSKKLPSAKPATLPISPSSKSPSTKGQFTGNGHGHGHGKSAGKESSSKKTLQKSRGDDVENLSTVKDVKRLLSSVADRVGVERSRVSSAEEEDSLSGDLRAFSLLDREQEYMKASSEEEKLNREAERVVEWAKDAARLGLDASDGEDEDLELGEEDLDSESSTEKHIKNAKDSKKASKPKRKKMWVADFVLHGILDYCLPDDVLAMSIAAVVLFRFPHIGGKDRLQLMSGLWDLKRLCSKI</sequence>
<feature type="compositionally biased region" description="Basic and acidic residues" evidence="1">
    <location>
        <begin position="410"/>
        <end position="423"/>
    </location>
</feature>
<comment type="caution">
    <text evidence="2">The sequence shown here is derived from an EMBL/GenBank/DDBJ whole genome shotgun (WGS) entry which is preliminary data.</text>
</comment>